<dbReference type="EMBL" id="GGEC01055165">
    <property type="protein sequence ID" value="MBX35649.1"/>
    <property type="molecule type" value="Transcribed_RNA"/>
</dbReference>
<accession>A0A2P2MZK0</accession>
<name>A0A2P2MZK0_RHIMU</name>
<dbReference type="AlphaFoldDB" id="A0A2P2MZK0"/>
<reference evidence="1" key="1">
    <citation type="submission" date="2018-02" db="EMBL/GenBank/DDBJ databases">
        <title>Rhizophora mucronata_Transcriptome.</title>
        <authorList>
            <person name="Meera S.P."/>
            <person name="Sreeshan A."/>
            <person name="Augustine A."/>
        </authorList>
    </citation>
    <scope>NUCLEOTIDE SEQUENCE</scope>
    <source>
        <tissue evidence="1">Leaf</tissue>
    </source>
</reference>
<organism evidence="1">
    <name type="scientific">Rhizophora mucronata</name>
    <name type="common">Asiatic mangrove</name>
    <dbReference type="NCBI Taxonomy" id="61149"/>
    <lineage>
        <taxon>Eukaryota</taxon>
        <taxon>Viridiplantae</taxon>
        <taxon>Streptophyta</taxon>
        <taxon>Embryophyta</taxon>
        <taxon>Tracheophyta</taxon>
        <taxon>Spermatophyta</taxon>
        <taxon>Magnoliopsida</taxon>
        <taxon>eudicotyledons</taxon>
        <taxon>Gunneridae</taxon>
        <taxon>Pentapetalae</taxon>
        <taxon>rosids</taxon>
        <taxon>fabids</taxon>
        <taxon>Malpighiales</taxon>
        <taxon>Rhizophoraceae</taxon>
        <taxon>Rhizophora</taxon>
    </lineage>
</organism>
<sequence>MKRQNDYLRCFPRTGSYK</sequence>
<evidence type="ECO:0000313" key="1">
    <source>
        <dbReference type="EMBL" id="MBX35649.1"/>
    </source>
</evidence>
<protein>
    <submittedName>
        <fullName evidence="1">Uncharacterized protein</fullName>
    </submittedName>
</protein>
<proteinExistence type="predicted"/>